<comment type="caution">
    <text evidence="2">The sequence shown here is derived from an EMBL/GenBank/DDBJ whole genome shotgun (WGS) entry which is preliminary data.</text>
</comment>
<dbReference type="EMBL" id="JAUKUA010000003">
    <property type="protein sequence ID" value="KAK0720131.1"/>
    <property type="molecule type" value="Genomic_DNA"/>
</dbReference>
<proteinExistence type="predicted"/>
<dbReference type="AlphaFoldDB" id="A0AA40AQH1"/>
<organism evidence="2 3">
    <name type="scientific">Lasiosphaeris hirsuta</name>
    <dbReference type="NCBI Taxonomy" id="260670"/>
    <lineage>
        <taxon>Eukaryota</taxon>
        <taxon>Fungi</taxon>
        <taxon>Dikarya</taxon>
        <taxon>Ascomycota</taxon>
        <taxon>Pezizomycotina</taxon>
        <taxon>Sordariomycetes</taxon>
        <taxon>Sordariomycetidae</taxon>
        <taxon>Sordariales</taxon>
        <taxon>Lasiosphaeriaceae</taxon>
        <taxon>Lasiosphaeris</taxon>
    </lineage>
</organism>
<feature type="region of interest" description="Disordered" evidence="1">
    <location>
        <begin position="146"/>
        <end position="234"/>
    </location>
</feature>
<evidence type="ECO:0000313" key="3">
    <source>
        <dbReference type="Proteomes" id="UP001172102"/>
    </source>
</evidence>
<feature type="compositionally biased region" description="Basic and acidic residues" evidence="1">
    <location>
        <begin position="154"/>
        <end position="178"/>
    </location>
</feature>
<gene>
    <name evidence="2" type="ORF">B0H67DRAFT_552366</name>
</gene>
<reference evidence="2" key="1">
    <citation type="submission" date="2023-06" db="EMBL/GenBank/DDBJ databases">
        <title>Genome-scale phylogeny and comparative genomics of the fungal order Sordariales.</title>
        <authorList>
            <consortium name="Lawrence Berkeley National Laboratory"/>
            <person name="Hensen N."/>
            <person name="Bonometti L."/>
            <person name="Westerberg I."/>
            <person name="Brannstrom I.O."/>
            <person name="Guillou S."/>
            <person name="Cros-Aarteil S."/>
            <person name="Calhoun S."/>
            <person name="Haridas S."/>
            <person name="Kuo A."/>
            <person name="Mondo S."/>
            <person name="Pangilinan J."/>
            <person name="Riley R."/>
            <person name="Labutti K."/>
            <person name="Andreopoulos B."/>
            <person name="Lipzen A."/>
            <person name="Chen C."/>
            <person name="Yanf M."/>
            <person name="Daum C."/>
            <person name="Ng V."/>
            <person name="Clum A."/>
            <person name="Steindorff A."/>
            <person name="Ohm R."/>
            <person name="Martin F."/>
            <person name="Silar P."/>
            <person name="Natvig D."/>
            <person name="Lalanne C."/>
            <person name="Gautier V."/>
            <person name="Ament-Velasquez S.L."/>
            <person name="Kruys A."/>
            <person name="Hutchinson M.I."/>
            <person name="Powell A.J."/>
            <person name="Barry K."/>
            <person name="Miller A.N."/>
            <person name="Grigoriev I.V."/>
            <person name="Debuchy R."/>
            <person name="Gladieux P."/>
            <person name="Thoren M.H."/>
            <person name="Johannesson H."/>
        </authorList>
    </citation>
    <scope>NUCLEOTIDE SEQUENCE</scope>
    <source>
        <strain evidence="2">SMH4607-1</strain>
    </source>
</reference>
<evidence type="ECO:0000313" key="2">
    <source>
        <dbReference type="EMBL" id="KAK0720131.1"/>
    </source>
</evidence>
<feature type="compositionally biased region" description="Polar residues" evidence="1">
    <location>
        <begin position="38"/>
        <end position="47"/>
    </location>
</feature>
<feature type="region of interest" description="Disordered" evidence="1">
    <location>
        <begin position="25"/>
        <end position="94"/>
    </location>
</feature>
<keyword evidence="3" id="KW-1185">Reference proteome</keyword>
<protein>
    <submittedName>
        <fullName evidence="2">Uncharacterized protein</fullName>
    </submittedName>
</protein>
<evidence type="ECO:0000256" key="1">
    <source>
        <dbReference type="SAM" id="MobiDB-lite"/>
    </source>
</evidence>
<dbReference type="Proteomes" id="UP001172102">
    <property type="component" value="Unassembled WGS sequence"/>
</dbReference>
<feature type="compositionally biased region" description="Basic and acidic residues" evidence="1">
    <location>
        <begin position="194"/>
        <end position="214"/>
    </location>
</feature>
<accession>A0AA40AQH1</accession>
<feature type="compositionally biased region" description="Low complexity" evidence="1">
    <location>
        <begin position="55"/>
        <end position="78"/>
    </location>
</feature>
<name>A0AA40AQH1_9PEZI</name>
<sequence>MTKIVATNRHQRSDREIADLKRQVEELKKENARLKASRPQSPRSTPHQPEKQAHTRYSTSTSASRARAAAPPGKTKGTAGTGVPGGHPVTVGGKRCRYQDGQLWSFTDAHVMPADDGGPHDEWNSVYQNLLQQKASATPYRFMKETETSSTRELATRHQFEKRILDNKAKEQASDRARNSPTWDAVPETPGPEPEPRFELESEPKSEPQPEPKTEPISNSSQSLEERSRLNDSPAKRLRSLEIDGQKAQELTLQSLRLAQESFYYVAKRFWPNLCSIYFPDGPAMVKCSYQEMKMTLYWFPIYRPAEMEKLLSGTGISPGEFTHVVSPSLLGLSKTRNAAYHPETRDVGAWDYPLNAAHKVAVFLLDEKRAFQIRALRDQLRQEVENTVAEMEEREGLALLPLDGLLP</sequence>